<dbReference type="Gene3D" id="3.30.540.30">
    <property type="match status" value="2"/>
</dbReference>
<evidence type="ECO:0000256" key="2">
    <source>
        <dbReference type="ARBA" id="ARBA00022801"/>
    </source>
</evidence>
<feature type="chain" id="PRO_5046765276" evidence="3">
    <location>
        <begin position="22"/>
        <end position="689"/>
    </location>
</feature>
<dbReference type="Pfam" id="PF03571">
    <property type="entry name" value="Peptidase_M49"/>
    <property type="match status" value="2"/>
</dbReference>
<evidence type="ECO:0000313" key="5">
    <source>
        <dbReference type="Proteomes" id="UP001354989"/>
    </source>
</evidence>
<sequence length="689" mass="76975">MKKFFLSLGVAAMLLSIQSCDSSAPKDAIDATVITPAKSFEYKADEFADVSILRYNVPGFEALTAQQKAFVYYLSQAALSGRDMIYDQNYKHNLLVRKTLESLLASKLVDDNTPDGKGLLIYAKRVFFSNGIHHHYSSDKLIPACDAAYFEALIAKVDPASLPLNGLSVADFTKKISKIVFDPKFDSKRVSRDSNTDLVTSSAMNMYGEGVTQQEVEDFYRNKVDRNNPRPVAHGLNSKLIKKNGKVVEDTYKVGGLYTEALEKVVFWLEKAKSVAENEGQQKWLSLLIDFYKTGDLKTFDDFSVAWTNTTEGDVDMIHGFIEVYGDPMSYRGAYESIIEIKDPEASKRMAALAQYAQWFEDHSPIAKAHKKDKVVGISYKVVNAVMEAGDAAPSTPVGVNLPNSNWIRKEYGSKAVSLGNIKNAYEEAAGPGMLDEFAWTEAEKERAIKYGTLSNNMRTALHEVVGHASGQLEAGVGTPKETLKNYANALEESRADLVALYYLMDQKLVDIGVIPNLEVGKAAYDAFIRNGMMLQLRRLEEGAIIEQAHMRNRAMIAHWLFEKGQQDKVITREQRDGKTFFVINDYSKMRTLLGTLLKEVQRIKSQGDYEAGKALIENYGVQVDAEIRAEVIKRYEPIGSKPYGGFIQPSLTPVMDGDKIVDVKISYPSDFVQQMLHYGKEYAFLPAK</sequence>
<reference evidence="4 5" key="1">
    <citation type="submission" date="2021-12" db="EMBL/GenBank/DDBJ databases">
        <title>Genome sequencing of bacteria with rrn-lacking chromosome and rrn-plasmid.</title>
        <authorList>
            <person name="Anda M."/>
            <person name="Iwasaki W."/>
        </authorList>
    </citation>
    <scope>NUCLEOTIDE SEQUENCE [LARGE SCALE GENOMIC DNA]</scope>
    <source>
        <strain evidence="4 5">NBRC 101262</strain>
    </source>
</reference>
<dbReference type="InterPro" id="IPR039461">
    <property type="entry name" value="Peptidase_M49"/>
</dbReference>
<dbReference type="Proteomes" id="UP001354989">
    <property type="component" value="Chromosome"/>
</dbReference>
<dbReference type="PROSITE" id="PS51257">
    <property type="entry name" value="PROKAR_LIPOPROTEIN"/>
    <property type="match status" value="1"/>
</dbReference>
<gene>
    <name evidence="4" type="ORF">PEPS_15530</name>
</gene>
<keyword evidence="2" id="KW-0378">Hydrolase</keyword>
<protein>
    <submittedName>
        <fullName evidence="4">Dihydrofolate reductase</fullName>
    </submittedName>
</protein>
<keyword evidence="1" id="KW-0479">Metal-binding</keyword>
<evidence type="ECO:0000256" key="1">
    <source>
        <dbReference type="ARBA" id="ARBA00022723"/>
    </source>
</evidence>
<dbReference type="RefSeq" id="WP_338396701.1">
    <property type="nucleotide sequence ID" value="NZ_AP025292.1"/>
</dbReference>
<accession>A0ABM7VE96</accession>
<feature type="signal peptide" evidence="3">
    <location>
        <begin position="1"/>
        <end position="21"/>
    </location>
</feature>
<dbReference type="PANTHER" id="PTHR23422:SF11">
    <property type="entry name" value="DIPEPTIDYL PEPTIDASE 3"/>
    <property type="match status" value="1"/>
</dbReference>
<proteinExistence type="predicted"/>
<evidence type="ECO:0000256" key="3">
    <source>
        <dbReference type="SAM" id="SignalP"/>
    </source>
</evidence>
<dbReference type="EMBL" id="AP025292">
    <property type="protein sequence ID" value="BDC99272.1"/>
    <property type="molecule type" value="Genomic_DNA"/>
</dbReference>
<dbReference type="PANTHER" id="PTHR23422">
    <property type="entry name" value="DIPEPTIDYL PEPTIDASE III-RELATED"/>
    <property type="match status" value="1"/>
</dbReference>
<evidence type="ECO:0000313" key="4">
    <source>
        <dbReference type="EMBL" id="BDC99272.1"/>
    </source>
</evidence>
<keyword evidence="5" id="KW-1185">Reference proteome</keyword>
<organism evidence="4 5">
    <name type="scientific">Persicobacter psychrovividus</name>
    <dbReference type="NCBI Taxonomy" id="387638"/>
    <lineage>
        <taxon>Bacteria</taxon>
        <taxon>Pseudomonadati</taxon>
        <taxon>Bacteroidota</taxon>
        <taxon>Cytophagia</taxon>
        <taxon>Cytophagales</taxon>
        <taxon>Persicobacteraceae</taxon>
        <taxon>Persicobacter</taxon>
    </lineage>
</organism>
<keyword evidence="3" id="KW-0732">Signal</keyword>
<name>A0ABM7VE96_9BACT</name>